<reference evidence="4" key="2">
    <citation type="submission" date="2025-09" db="UniProtKB">
        <authorList>
            <consortium name="Ensembl"/>
        </authorList>
    </citation>
    <scope>IDENTIFICATION</scope>
</reference>
<protein>
    <submittedName>
        <fullName evidence="4">Centrosomal protein of 85 kDa-like</fullName>
    </submittedName>
</protein>
<proteinExistence type="predicted"/>
<reference evidence="4" key="1">
    <citation type="submission" date="2025-08" db="UniProtKB">
        <authorList>
            <consortium name="Ensembl"/>
        </authorList>
    </citation>
    <scope>IDENTIFICATION</scope>
</reference>
<dbReference type="AlphaFoldDB" id="A0A3Q2QY89"/>
<evidence type="ECO:0000313" key="5">
    <source>
        <dbReference type="Proteomes" id="UP000265000"/>
    </source>
</evidence>
<keyword evidence="3" id="KW-0812">Transmembrane</keyword>
<dbReference type="GO" id="GO:0005813">
    <property type="term" value="C:centrosome"/>
    <property type="evidence" value="ECO:0007669"/>
    <property type="project" value="TreeGrafter"/>
</dbReference>
<keyword evidence="3" id="KW-0472">Membrane</keyword>
<accession>A0A3Q2QY89</accession>
<evidence type="ECO:0000256" key="2">
    <source>
        <dbReference type="SAM" id="MobiDB-lite"/>
    </source>
</evidence>
<evidence type="ECO:0000256" key="3">
    <source>
        <dbReference type="SAM" id="Phobius"/>
    </source>
</evidence>
<feature type="transmembrane region" description="Helical" evidence="3">
    <location>
        <begin position="551"/>
        <end position="574"/>
    </location>
</feature>
<dbReference type="PANTHER" id="PTHR31075">
    <property type="entry name" value="CENTROSOMAL PROTEIN OF 85 KDA"/>
    <property type="match status" value="1"/>
</dbReference>
<sequence>CSGSRICDGRRQSTLSDSGDTGIGTYCSDSMEGRFSYLVPGLHGSIISPVFAPILPFQHALVISPRCWNRSSHRNQQTTSPLEALSSMDMKGCQPIRRSSSFTKLSSGLDNSSMKTSSYSYNPGTQGSLDRGVLYGYRKKSRDSNINLYLPLSSTKIGNSLLQRSPGAKPSYGYKHSSRSTGLITDLSPSSSHSSPVKYSLNYCSPHQPKVSVESQQAYDLQSSLWTDCPVSQNSDRGKPIQPAVRTQMWLTEQMEYRPKLDIGSEPAQTSAHGTEDCGVDGLSLLTKNDNESCDGNKVTLYFSHKQQIMQLHVWIRENEHRARQVLHSQRRQFDESAMGASCKPPSDKLCCDKEFNKKLALAELEVLHLNLFFKQVTLKYTEEIQKLEEKIKTRDRYITSLKKKCQRESEQNQEKQQRVETIEKYLSDLPSLNEVQVQSKQQEKLQEKNKHLENTVVRLQKSIEEGCALIQTKDVMIEMQAKTEKKLIASVQSLCKKVQQCLDDGVRLPVQDFKNLEGENSQLLQQQDYSSRVPTIMIQKDEIERLTSKLMVMSFQIYTLYFLFIYLELVGFYTLHENPIFNFSFICELFIYSVIQDKGQFVQGKMSEVDELLKEMSLCLLDLQGFCGILAQRAQGKEPNLSLLLGMKSLSISAEEKEYQVGEEELSSKIIEVGLLRRGIDELRKAMAEYCPRDVDEGCATQ</sequence>
<keyword evidence="3" id="KW-1133">Transmembrane helix</keyword>
<keyword evidence="1" id="KW-0175">Coiled coil</keyword>
<evidence type="ECO:0000256" key="1">
    <source>
        <dbReference type="SAM" id="Coils"/>
    </source>
</evidence>
<dbReference type="Ensembl" id="ENSFHET00000025423.1">
    <property type="protein sequence ID" value="ENSFHEP00000032222.1"/>
    <property type="gene ID" value="ENSFHEG00000018603.1"/>
</dbReference>
<keyword evidence="5" id="KW-1185">Reference proteome</keyword>
<organism evidence="4 5">
    <name type="scientific">Fundulus heteroclitus</name>
    <name type="common">Killifish</name>
    <name type="synonym">Mummichog</name>
    <dbReference type="NCBI Taxonomy" id="8078"/>
    <lineage>
        <taxon>Eukaryota</taxon>
        <taxon>Metazoa</taxon>
        <taxon>Chordata</taxon>
        <taxon>Craniata</taxon>
        <taxon>Vertebrata</taxon>
        <taxon>Euteleostomi</taxon>
        <taxon>Actinopterygii</taxon>
        <taxon>Neopterygii</taxon>
        <taxon>Teleostei</taxon>
        <taxon>Neoteleostei</taxon>
        <taxon>Acanthomorphata</taxon>
        <taxon>Ovalentaria</taxon>
        <taxon>Atherinomorphae</taxon>
        <taxon>Cyprinodontiformes</taxon>
        <taxon>Fundulidae</taxon>
        <taxon>Fundulus</taxon>
    </lineage>
</organism>
<evidence type="ECO:0000313" key="4">
    <source>
        <dbReference type="Ensembl" id="ENSFHEP00000032222.1"/>
    </source>
</evidence>
<feature type="coiled-coil region" evidence="1">
    <location>
        <begin position="399"/>
        <end position="463"/>
    </location>
</feature>
<dbReference type="Proteomes" id="UP000265000">
    <property type="component" value="Unplaced"/>
</dbReference>
<dbReference type="InterPro" id="IPR040210">
    <property type="entry name" value="Cep85/Cep85L"/>
</dbReference>
<dbReference type="STRING" id="8078.ENSFHEP00000032222"/>
<feature type="region of interest" description="Disordered" evidence="2">
    <location>
        <begin position="102"/>
        <end position="123"/>
    </location>
</feature>
<dbReference type="GeneTree" id="ENSGT00620000087993"/>
<dbReference type="PANTHER" id="PTHR31075:SF2">
    <property type="entry name" value="CENTROSOMAL PROTEIN OF 85 KDA-LIKE"/>
    <property type="match status" value="1"/>
</dbReference>
<name>A0A3Q2QY89_FUNHE</name>